<dbReference type="OrthoDB" id="9766717at2"/>
<comment type="similarity">
    <text evidence="1 4">Belongs to the carbamate kinase family.</text>
</comment>
<dbReference type="GO" id="GO:0005829">
    <property type="term" value="C:cytosol"/>
    <property type="evidence" value="ECO:0007669"/>
    <property type="project" value="TreeGrafter"/>
</dbReference>
<name>A0A3M0GFC2_9ACTN</name>
<comment type="caution">
    <text evidence="6">The sequence shown here is derived from an EMBL/GenBank/DDBJ whole genome shotgun (WGS) entry which is preliminary data.</text>
</comment>
<organism evidence="6 7">
    <name type="scientific">Tessaracoccus antarcticus</name>
    <dbReference type="NCBI Taxonomy" id="2479848"/>
    <lineage>
        <taxon>Bacteria</taxon>
        <taxon>Bacillati</taxon>
        <taxon>Actinomycetota</taxon>
        <taxon>Actinomycetes</taxon>
        <taxon>Propionibacteriales</taxon>
        <taxon>Propionibacteriaceae</taxon>
        <taxon>Tessaracoccus</taxon>
    </lineage>
</organism>
<keyword evidence="7" id="KW-1185">Reference proteome</keyword>
<dbReference type="InterPro" id="IPR036393">
    <property type="entry name" value="AceGlu_kinase-like_sf"/>
</dbReference>
<dbReference type="InterPro" id="IPR003964">
    <property type="entry name" value="Carb_kinase"/>
</dbReference>
<dbReference type="PIRSF" id="PIRSF000723">
    <property type="entry name" value="Carbamate_kin"/>
    <property type="match status" value="1"/>
</dbReference>
<evidence type="ECO:0000256" key="4">
    <source>
        <dbReference type="PIRNR" id="PIRNR000723"/>
    </source>
</evidence>
<dbReference type="PRINTS" id="PR01469">
    <property type="entry name" value="CARBMTKINASE"/>
</dbReference>
<dbReference type="CDD" id="cd04235">
    <property type="entry name" value="AAK_CK"/>
    <property type="match status" value="1"/>
</dbReference>
<keyword evidence="3 4" id="KW-0418">Kinase</keyword>
<gene>
    <name evidence="6" type="ORF">EAX62_01555</name>
</gene>
<accession>A0A3M0GFC2</accession>
<dbReference type="Gene3D" id="3.40.1160.10">
    <property type="entry name" value="Acetylglutamate kinase-like"/>
    <property type="match status" value="1"/>
</dbReference>
<dbReference type="EMBL" id="REFW01000001">
    <property type="protein sequence ID" value="RMB61372.1"/>
    <property type="molecule type" value="Genomic_DNA"/>
</dbReference>
<evidence type="ECO:0000313" key="7">
    <source>
        <dbReference type="Proteomes" id="UP000275256"/>
    </source>
</evidence>
<protein>
    <recommendedName>
        <fullName evidence="4">Carbamate kinase</fullName>
    </recommendedName>
</protein>
<dbReference type="AlphaFoldDB" id="A0A3M0GFC2"/>
<dbReference type="RefSeq" id="WP_121899920.1">
    <property type="nucleotide sequence ID" value="NZ_REFW01000001.1"/>
</dbReference>
<feature type="domain" description="Aspartate/glutamate/uridylate kinase" evidence="5">
    <location>
        <begin position="1"/>
        <end position="292"/>
    </location>
</feature>
<dbReference type="Pfam" id="PF00696">
    <property type="entry name" value="AA_kinase"/>
    <property type="match status" value="1"/>
</dbReference>
<evidence type="ECO:0000256" key="2">
    <source>
        <dbReference type="ARBA" id="ARBA00022679"/>
    </source>
</evidence>
<dbReference type="PANTHER" id="PTHR30409:SF1">
    <property type="entry name" value="CARBAMATE KINASE-RELATED"/>
    <property type="match status" value="1"/>
</dbReference>
<dbReference type="GO" id="GO:0008804">
    <property type="term" value="F:carbamate kinase activity"/>
    <property type="evidence" value="ECO:0007669"/>
    <property type="project" value="InterPro"/>
</dbReference>
<dbReference type="SUPFAM" id="SSF53633">
    <property type="entry name" value="Carbamate kinase-like"/>
    <property type="match status" value="1"/>
</dbReference>
<sequence length="315" mass="32504">MRIVLALGGNALTGPKESVQPAHQIAAVEAATPQIAALVAEGHQVLLSHGNGPQVGNILSKNDIASPVLSPVPLDWCVANTQGSIGFILLNALDASLSRAGLSTRATVVVSRTVVDPEDPAFSKFTKPIGRFVGAEIAARLGLSGQHFVDSGEQGWRRVVASPQPLEIAEAPAIAALLDAGFLVVAGGGGGIPVIRVGEHELKGVEAVIDKDLNSVLLADQIDAEVLVLATNVDNAWLDWGTDKARALGVVPVTEMRGHLSDGQFPPGSMGPKVEAICRFVETTGGRGIITNLDSITEAIDGKAGTVVVPDDTQA</sequence>
<evidence type="ECO:0000313" key="6">
    <source>
        <dbReference type="EMBL" id="RMB61372.1"/>
    </source>
</evidence>
<dbReference type="GO" id="GO:0019546">
    <property type="term" value="P:L-arginine deiminase pathway"/>
    <property type="evidence" value="ECO:0007669"/>
    <property type="project" value="TreeGrafter"/>
</dbReference>
<dbReference type="InterPro" id="IPR001048">
    <property type="entry name" value="Asp/Glu/Uridylate_kinase"/>
</dbReference>
<dbReference type="Proteomes" id="UP000275256">
    <property type="component" value="Unassembled WGS sequence"/>
</dbReference>
<proteinExistence type="inferred from homology"/>
<keyword evidence="2 4" id="KW-0808">Transferase</keyword>
<evidence type="ECO:0000256" key="1">
    <source>
        <dbReference type="ARBA" id="ARBA00011066"/>
    </source>
</evidence>
<evidence type="ECO:0000259" key="5">
    <source>
        <dbReference type="Pfam" id="PF00696"/>
    </source>
</evidence>
<dbReference type="PANTHER" id="PTHR30409">
    <property type="entry name" value="CARBAMATE KINASE"/>
    <property type="match status" value="1"/>
</dbReference>
<reference evidence="6 7" key="1">
    <citation type="submission" date="2018-10" db="EMBL/GenBank/DDBJ databases">
        <title>Tessaracoccus antarcticuss sp. nov., isolated from sediment.</title>
        <authorList>
            <person name="Zhou L.Y."/>
            <person name="Du Z.J."/>
        </authorList>
    </citation>
    <scope>NUCLEOTIDE SEQUENCE [LARGE SCALE GENOMIC DNA]</scope>
    <source>
        <strain evidence="6 7">JDX10</strain>
    </source>
</reference>
<dbReference type="NCBIfam" id="NF009007">
    <property type="entry name" value="PRK12352.1"/>
    <property type="match status" value="1"/>
</dbReference>
<evidence type="ECO:0000256" key="3">
    <source>
        <dbReference type="ARBA" id="ARBA00022777"/>
    </source>
</evidence>